<dbReference type="InterPro" id="IPR023095">
    <property type="entry name" value="Ade_MeTrfase_dom_2"/>
</dbReference>
<reference evidence="8 9" key="1">
    <citation type="submission" date="2017-12" db="EMBL/GenBank/DDBJ databases">
        <title>Phylogenetic diversity of female urinary microbiome.</title>
        <authorList>
            <person name="Thomas-White K."/>
            <person name="Wolfe A.J."/>
        </authorList>
    </citation>
    <scope>NUCLEOTIDE SEQUENCE [LARGE SCALE GENOMIC DNA]</scope>
    <source>
        <strain evidence="8 9">UMB0682</strain>
    </source>
</reference>
<comment type="caution">
    <text evidence="8">The sequence shown here is derived from an EMBL/GenBank/DDBJ whole genome shotgun (WGS) entry which is preliminary data.</text>
</comment>
<dbReference type="NCBIfam" id="TIGR00571">
    <property type="entry name" value="dam"/>
    <property type="match status" value="1"/>
</dbReference>
<evidence type="ECO:0000256" key="2">
    <source>
        <dbReference type="ARBA" id="ARBA00011900"/>
    </source>
</evidence>
<sequence>MKGDVNMRFIGSKAALLGEIENMILENIPDGASTFLDLFAGTNVVGSYFKDRYTVYSNDLLYFSYVNAKATIENNKELMFNGLKKFGIDSVLDYLSSSAEEYALTDKVGYYEANYTPTGNAMYLTADNGKRIDFIRDEIDNWYSSSLINKAEYYYLISVLINAIPYVSNITGTYGAYLKHWDKRALNSLNLEPIEVLNNNKDNKSFNEDANQLIKKVSADITYIDTPYNTRQYASNYHLLENVALNQKPELKGKTRLFNWSKNKSRFAIKTEALSALKDLINNIDTNHIILSYNTDGIISEEQLEDVLKNASVDGKVVTKRIPYRKYVSKIASKNSDVSELLFYIRKKNIETKKTINVKMEKKGCSIWKTSKKEYIKSPLNYIGGKYRILNQIMPLFPKDIKTFVDLFSGGGNVGINVKAEKYFFNDMNYKINEMFRYFSKEDPESLILSIKKRISEYKLSKENELGYLSFRKAYNAEPNPLDLYVLTSFSYNYQLRFNNSMEFNNPFGRNRSSFSSNMEENLKRFIGRLKQIDATFTDDYFSDFNITELTKKDFVYLDPPYLITTGNYNDGNRGFLNWSDMQEQEMYKLMDKLSKKGVKFALSNVLSHKGKVNNLLLDYIKTHNVCVNHLKCSYNNSSYNSRGTGSEEVLITNYDPLTYRML</sequence>
<dbReference type="GO" id="GO:0032259">
    <property type="term" value="P:methylation"/>
    <property type="evidence" value="ECO:0007669"/>
    <property type="project" value="UniProtKB-KW"/>
</dbReference>
<dbReference type="PRINTS" id="PR00505">
    <property type="entry name" value="D12N6MTFRASE"/>
</dbReference>
<dbReference type="GO" id="GO:0043565">
    <property type="term" value="F:sequence-specific DNA binding"/>
    <property type="evidence" value="ECO:0007669"/>
    <property type="project" value="TreeGrafter"/>
</dbReference>
<dbReference type="EMBL" id="PKJN01000004">
    <property type="protein sequence ID" value="PKZ59285.1"/>
    <property type="molecule type" value="Genomic_DNA"/>
</dbReference>
<evidence type="ECO:0000256" key="4">
    <source>
        <dbReference type="ARBA" id="ARBA00022679"/>
    </source>
</evidence>
<dbReference type="PANTHER" id="PTHR30481:SF3">
    <property type="entry name" value="DNA ADENINE METHYLASE"/>
    <property type="match status" value="1"/>
</dbReference>
<dbReference type="EC" id="2.1.1.72" evidence="2 7"/>
<dbReference type="InterPro" id="IPR012327">
    <property type="entry name" value="MeTrfase_D12"/>
</dbReference>
<dbReference type="InterPro" id="IPR029063">
    <property type="entry name" value="SAM-dependent_MTases_sf"/>
</dbReference>
<evidence type="ECO:0000313" key="9">
    <source>
        <dbReference type="Proteomes" id="UP000234905"/>
    </source>
</evidence>
<dbReference type="InterPro" id="IPR002052">
    <property type="entry name" value="DNA_methylase_N6_adenine_CS"/>
</dbReference>
<dbReference type="GO" id="GO:1904047">
    <property type="term" value="F:S-adenosyl-L-methionine binding"/>
    <property type="evidence" value="ECO:0007669"/>
    <property type="project" value="TreeGrafter"/>
</dbReference>
<evidence type="ECO:0000256" key="1">
    <source>
        <dbReference type="ARBA" id="ARBA00006594"/>
    </source>
</evidence>
<dbReference type="PROSITE" id="PS00092">
    <property type="entry name" value="N6_MTASE"/>
    <property type="match status" value="1"/>
</dbReference>
<keyword evidence="3 7" id="KW-0489">Methyltransferase</keyword>
<dbReference type="InterPro" id="IPR012186">
    <property type="entry name" value="Ade-mod_methylase_MStsI"/>
</dbReference>
<dbReference type="GO" id="GO:0009007">
    <property type="term" value="F:site-specific DNA-methyltransferase (adenine-specific) activity"/>
    <property type="evidence" value="ECO:0007669"/>
    <property type="project" value="UniProtKB-UniRule"/>
</dbReference>
<evidence type="ECO:0000256" key="7">
    <source>
        <dbReference type="RuleBase" id="RU361257"/>
    </source>
</evidence>
<dbReference type="PANTHER" id="PTHR30481">
    <property type="entry name" value="DNA ADENINE METHYLASE"/>
    <property type="match status" value="1"/>
</dbReference>
<keyword evidence="4 7" id="KW-0808">Transferase</keyword>
<evidence type="ECO:0000256" key="6">
    <source>
        <dbReference type="ARBA" id="ARBA00047942"/>
    </source>
</evidence>
<comment type="similarity">
    <text evidence="1 7">Belongs to the N(4)/N(6)-methyltransferase family.</text>
</comment>
<dbReference type="SUPFAM" id="SSF53335">
    <property type="entry name" value="S-adenosyl-L-methionine-dependent methyltransferases"/>
    <property type="match status" value="2"/>
</dbReference>
<proteinExistence type="inferred from homology"/>
<dbReference type="Pfam" id="PF02086">
    <property type="entry name" value="MethyltransfD12"/>
    <property type="match status" value="2"/>
</dbReference>
<evidence type="ECO:0000313" key="8">
    <source>
        <dbReference type="EMBL" id="PKZ59285.1"/>
    </source>
</evidence>
<comment type="catalytic activity">
    <reaction evidence="6 7">
        <text>a 2'-deoxyadenosine in DNA + S-adenosyl-L-methionine = an N(6)-methyl-2'-deoxyadenosine in DNA + S-adenosyl-L-homocysteine + H(+)</text>
        <dbReference type="Rhea" id="RHEA:15197"/>
        <dbReference type="Rhea" id="RHEA-COMP:12418"/>
        <dbReference type="Rhea" id="RHEA-COMP:12419"/>
        <dbReference type="ChEBI" id="CHEBI:15378"/>
        <dbReference type="ChEBI" id="CHEBI:57856"/>
        <dbReference type="ChEBI" id="CHEBI:59789"/>
        <dbReference type="ChEBI" id="CHEBI:90615"/>
        <dbReference type="ChEBI" id="CHEBI:90616"/>
        <dbReference type="EC" id="2.1.1.72"/>
    </reaction>
</comment>
<keyword evidence="5 7" id="KW-0949">S-adenosyl-L-methionine</keyword>
<evidence type="ECO:0000256" key="3">
    <source>
        <dbReference type="ARBA" id="ARBA00022603"/>
    </source>
</evidence>
<dbReference type="PIRSF" id="PIRSF036638">
    <property type="entry name" value="M_m6A_StsI"/>
    <property type="match status" value="1"/>
</dbReference>
<dbReference type="AlphaFoldDB" id="A0AAP8LRP4"/>
<accession>A0AAP8LRP4</accession>
<dbReference type="Gene3D" id="3.40.50.150">
    <property type="entry name" value="Vaccinia Virus protein VP39"/>
    <property type="match status" value="1"/>
</dbReference>
<dbReference type="Gene3D" id="1.10.1020.10">
    <property type="entry name" value="Adenine-specific Methyltransferase, Domain 2"/>
    <property type="match status" value="1"/>
</dbReference>
<dbReference type="Proteomes" id="UP000234905">
    <property type="component" value="Unassembled WGS sequence"/>
</dbReference>
<name>A0AAP8LRP4_GARVA</name>
<dbReference type="GO" id="GO:0006298">
    <property type="term" value="P:mismatch repair"/>
    <property type="evidence" value="ECO:0007669"/>
    <property type="project" value="TreeGrafter"/>
</dbReference>
<dbReference type="GO" id="GO:0009307">
    <property type="term" value="P:DNA restriction-modification system"/>
    <property type="evidence" value="ECO:0007669"/>
    <property type="project" value="InterPro"/>
</dbReference>
<gene>
    <name evidence="8" type="ORF">CYJ61_06570</name>
</gene>
<protein>
    <recommendedName>
        <fullName evidence="2 7">Site-specific DNA-methyltransferase (adenine-specific)</fullName>
        <ecNumber evidence="2 7">2.1.1.72</ecNumber>
    </recommendedName>
</protein>
<organism evidence="8 9">
    <name type="scientific">Gardnerella vaginalis</name>
    <dbReference type="NCBI Taxonomy" id="2702"/>
    <lineage>
        <taxon>Bacteria</taxon>
        <taxon>Bacillati</taxon>
        <taxon>Actinomycetota</taxon>
        <taxon>Actinomycetes</taxon>
        <taxon>Bifidobacteriales</taxon>
        <taxon>Bifidobacteriaceae</taxon>
        <taxon>Gardnerella</taxon>
    </lineage>
</organism>
<evidence type="ECO:0000256" key="5">
    <source>
        <dbReference type="ARBA" id="ARBA00022691"/>
    </source>
</evidence>